<evidence type="ECO:0000256" key="1">
    <source>
        <dbReference type="SAM" id="MobiDB-lite"/>
    </source>
</evidence>
<accession>F0VF60</accession>
<reference evidence="2" key="2">
    <citation type="submission" date="2011-03" db="EMBL/GenBank/DDBJ databases">
        <title>Comparative genomics and transcriptomics of Neospora caninum and Toxoplasma gondii.</title>
        <authorList>
            <person name="Reid A.J."/>
            <person name="Sohal A."/>
            <person name="Harris D."/>
            <person name="Quail M."/>
            <person name="Sanders M."/>
            <person name="Berriman M."/>
            <person name="Wastling J.M."/>
            <person name="Pain A."/>
        </authorList>
    </citation>
    <scope>NUCLEOTIDE SEQUENCE</scope>
    <source>
        <strain evidence="2">Liverpool</strain>
    </source>
</reference>
<dbReference type="EMBL" id="LN714481">
    <property type="protein sequence ID" value="CEL66324.1"/>
    <property type="molecule type" value="Genomic_DNA"/>
</dbReference>
<reference evidence="3" key="4">
    <citation type="journal article" date="2015" name="PLoS ONE">
        <title>Comprehensive Evaluation of Toxoplasma gondii VEG and Neospora caninum LIV Genomes with Tachyzoite Stage Transcriptome and Proteome Defines Novel Transcript Features.</title>
        <authorList>
            <person name="Ramaprasad A."/>
            <person name="Mourier T."/>
            <person name="Naeem R."/>
            <person name="Malas T.B."/>
            <person name="Moussa E."/>
            <person name="Panigrahi A."/>
            <person name="Vermont S.J."/>
            <person name="Otto T.D."/>
            <person name="Wastling J."/>
            <person name="Pain A."/>
        </authorList>
    </citation>
    <scope>NUCLEOTIDE SEQUENCE</scope>
    <source>
        <strain evidence="3">Liverpool</strain>
    </source>
</reference>
<evidence type="ECO:0000313" key="2">
    <source>
        <dbReference type="EMBL" id="CBZ52354.1"/>
    </source>
</evidence>
<dbReference type="OMA" id="WGVSERP"/>
<dbReference type="VEuPathDB" id="ToxoDB:NCLIV_021420"/>
<gene>
    <name evidence="3" type="ORF">BN1204_021420</name>
    <name evidence="2" type="ORF">NCLIV_021420</name>
</gene>
<dbReference type="EMBL" id="FR823388">
    <property type="protein sequence ID" value="CBZ52354.1"/>
    <property type="molecule type" value="Genomic_DNA"/>
</dbReference>
<dbReference type="OrthoDB" id="329258at2759"/>
<feature type="region of interest" description="Disordered" evidence="1">
    <location>
        <begin position="1"/>
        <end position="27"/>
    </location>
</feature>
<evidence type="ECO:0000313" key="4">
    <source>
        <dbReference type="Proteomes" id="UP000007494"/>
    </source>
</evidence>
<name>F0VF60_NEOCL</name>
<dbReference type="InParanoid" id="F0VF60"/>
<dbReference type="GeneID" id="13444276"/>
<protein>
    <submittedName>
        <fullName evidence="2">Uncharacterized protein</fullName>
    </submittedName>
</protein>
<organism evidence="2 4">
    <name type="scientific">Neospora caninum (strain Liverpool)</name>
    <dbReference type="NCBI Taxonomy" id="572307"/>
    <lineage>
        <taxon>Eukaryota</taxon>
        <taxon>Sar</taxon>
        <taxon>Alveolata</taxon>
        <taxon>Apicomplexa</taxon>
        <taxon>Conoidasida</taxon>
        <taxon>Coccidia</taxon>
        <taxon>Eucoccidiorida</taxon>
        <taxon>Eimeriorina</taxon>
        <taxon>Sarcocystidae</taxon>
        <taxon>Neospora</taxon>
    </lineage>
</organism>
<reference evidence="4" key="3">
    <citation type="journal article" date="2012" name="PLoS Pathog.">
        <title>Comparative genomics of the apicomplexan parasites Toxoplasma gondii and Neospora caninum: Coccidia differing in host range and transmission strategy.</title>
        <authorList>
            <person name="Reid A.J."/>
            <person name="Vermont S.J."/>
            <person name="Cotton J.A."/>
            <person name="Harris D."/>
            <person name="Hill-Cawthorne G.A."/>
            <person name="Konen-Waisman S."/>
            <person name="Latham S.M."/>
            <person name="Mourier T."/>
            <person name="Norton R."/>
            <person name="Quail M.A."/>
            <person name="Sanders M."/>
            <person name="Shanmugam D."/>
            <person name="Sohal A."/>
            <person name="Wasmuth J.D."/>
            <person name="Brunk B."/>
            <person name="Grigg M.E."/>
            <person name="Howard J.C."/>
            <person name="Parkinson J."/>
            <person name="Roos D.S."/>
            <person name="Trees A.J."/>
            <person name="Berriman M."/>
            <person name="Pain A."/>
            <person name="Wastling J.M."/>
        </authorList>
    </citation>
    <scope>NUCLEOTIDE SEQUENCE [LARGE SCALE GENOMIC DNA]</scope>
    <source>
        <strain evidence="4">Liverpool</strain>
    </source>
</reference>
<feature type="compositionally biased region" description="Polar residues" evidence="1">
    <location>
        <begin position="172"/>
        <end position="185"/>
    </location>
</feature>
<feature type="region of interest" description="Disordered" evidence="1">
    <location>
        <begin position="172"/>
        <end position="212"/>
    </location>
</feature>
<dbReference type="Proteomes" id="UP000007494">
    <property type="component" value="Chromosome VIIa"/>
</dbReference>
<proteinExistence type="predicted"/>
<dbReference type="AlphaFoldDB" id="F0VF60"/>
<keyword evidence="4" id="KW-1185">Reference proteome</keyword>
<dbReference type="eggNOG" id="ENOG502QZTM">
    <property type="taxonomic scope" value="Eukaryota"/>
</dbReference>
<evidence type="ECO:0000313" key="3">
    <source>
        <dbReference type="EMBL" id="CEL66324.1"/>
    </source>
</evidence>
<dbReference type="RefSeq" id="XP_003882386.1">
    <property type="nucleotide sequence ID" value="XM_003882337.1"/>
</dbReference>
<reference evidence="2" key="1">
    <citation type="submission" date="2011-02" db="EMBL/GenBank/DDBJ databases">
        <authorList>
            <person name="Aslett M."/>
        </authorList>
    </citation>
    <scope>NUCLEOTIDE SEQUENCE</scope>
    <source>
        <strain evidence="2">Liverpool</strain>
    </source>
</reference>
<sequence length="422" mass="47253">MTTTEPSARGLAAMSPPENQAAGARASDPVQAHYLTTYKVHYEPKRAVSHGQEDVPKFYTTVVPEHLESFPTSLSLEDFPPHIETRRIKKTAEEVRNEFETTYAEAFSERNSVKITRMDSLASPTLHKSTPTLFQYLPQQAGPKPMIKKDDILQFAANNTFKTVYKEKFSETASAQNLGRSSDSTGIAEKDEFRTEPLSSSPAWGVSERPPPHIPGPQWTYSAEKAQSSMADRSTYETSYQYRTRPCDVVSDAVDTPRHYTVLGTGQIVTDRRHDSFSRYASLEKKRQEVDEAEAERNAVNAALGMPLKKPNATDVFVGSTRRKSQDSLVLREDNQARRNAGLNAFQESVYKFEPNKPRINLGVPYCQPWKPLVHLQFTVPSQAFPVSSSKSATAADRFIPLSPTARFDGRMAGLRRKGQDQ</sequence>